<evidence type="ECO:0000256" key="1">
    <source>
        <dbReference type="ARBA" id="ARBA00004141"/>
    </source>
</evidence>
<comment type="caution">
    <text evidence="8">The sequence shown here is derived from an EMBL/GenBank/DDBJ whole genome shotgun (WGS) entry which is preliminary data.</text>
</comment>
<evidence type="ECO:0000256" key="5">
    <source>
        <dbReference type="ARBA" id="ARBA00038359"/>
    </source>
</evidence>
<evidence type="ECO:0000259" key="7">
    <source>
        <dbReference type="Pfam" id="PF20684"/>
    </source>
</evidence>
<dbReference type="AlphaFoldDB" id="A0AA35PZG3"/>
<dbReference type="InterPro" id="IPR052337">
    <property type="entry name" value="SAT4-like"/>
</dbReference>
<dbReference type="Pfam" id="PF20684">
    <property type="entry name" value="Fung_rhodopsin"/>
    <property type="match status" value="1"/>
</dbReference>
<evidence type="ECO:0000256" key="3">
    <source>
        <dbReference type="ARBA" id="ARBA00022989"/>
    </source>
</evidence>
<keyword evidence="9" id="KW-1185">Reference proteome</keyword>
<evidence type="ECO:0000256" key="4">
    <source>
        <dbReference type="ARBA" id="ARBA00023136"/>
    </source>
</evidence>
<evidence type="ECO:0000256" key="2">
    <source>
        <dbReference type="ARBA" id="ARBA00022692"/>
    </source>
</evidence>
<feature type="transmembrane region" description="Helical" evidence="6">
    <location>
        <begin position="133"/>
        <end position="153"/>
    </location>
</feature>
<protein>
    <recommendedName>
        <fullName evidence="7">Rhodopsin domain-containing protein</fullName>
    </recommendedName>
</protein>
<feature type="transmembrane region" description="Helical" evidence="6">
    <location>
        <begin position="53"/>
        <end position="76"/>
    </location>
</feature>
<dbReference type="Proteomes" id="UP001160390">
    <property type="component" value="Unassembled WGS sequence"/>
</dbReference>
<feature type="domain" description="Rhodopsin" evidence="7">
    <location>
        <begin position="17"/>
        <end position="197"/>
    </location>
</feature>
<evidence type="ECO:0000256" key="6">
    <source>
        <dbReference type="SAM" id="Phobius"/>
    </source>
</evidence>
<keyword evidence="3 6" id="KW-1133">Transmembrane helix</keyword>
<sequence>MCRVLIQTVITAVQNWAKCAYAMEATYCGVIALPKLSILASYLRIVTTKPYRYATYAIGCIVTATAIAGIIASFAMCDTFAGRWDLLKFPGNCRDIVSYWKGMSAPNIVTDAVILFLPLPVVWNLQIQTKQKAALIFIFALRSSLGMVSSIIRLKVAFRMTGLEDETWDTAELVIWSVVEAGCYLIAACLPALRPLFMSAVNTAKSTVGYSSKKFGVSSGRSNDSHQLASLQGRYKGDNSSQYQILDEDPHHHVSAQAGRGPHYKYSNNLTA</sequence>
<dbReference type="PANTHER" id="PTHR33048:SF47">
    <property type="entry name" value="INTEGRAL MEMBRANE PROTEIN-RELATED"/>
    <property type="match status" value="1"/>
</dbReference>
<name>A0AA35PZG3_9HYPO</name>
<organism evidence="8 9">
    <name type="scientific">Clonostachys chloroleuca</name>
    <dbReference type="NCBI Taxonomy" id="1926264"/>
    <lineage>
        <taxon>Eukaryota</taxon>
        <taxon>Fungi</taxon>
        <taxon>Dikarya</taxon>
        <taxon>Ascomycota</taxon>
        <taxon>Pezizomycotina</taxon>
        <taxon>Sordariomycetes</taxon>
        <taxon>Hypocreomycetidae</taxon>
        <taxon>Hypocreales</taxon>
        <taxon>Bionectriaceae</taxon>
        <taxon>Clonostachys</taxon>
    </lineage>
</organism>
<accession>A0AA35PZG3</accession>
<dbReference type="GO" id="GO:0016020">
    <property type="term" value="C:membrane"/>
    <property type="evidence" value="ECO:0007669"/>
    <property type="project" value="UniProtKB-SubCell"/>
</dbReference>
<dbReference type="PANTHER" id="PTHR33048">
    <property type="entry name" value="PTH11-LIKE INTEGRAL MEMBRANE PROTEIN (AFU_ORTHOLOGUE AFUA_5G11245)"/>
    <property type="match status" value="1"/>
</dbReference>
<reference evidence="8" key="1">
    <citation type="submission" date="2023-01" db="EMBL/GenBank/DDBJ databases">
        <authorList>
            <person name="Piombo E."/>
        </authorList>
    </citation>
    <scope>NUCLEOTIDE SEQUENCE</scope>
</reference>
<proteinExistence type="inferred from homology"/>
<comment type="subcellular location">
    <subcellularLocation>
        <location evidence="1">Membrane</location>
        <topology evidence="1">Multi-pass membrane protein</topology>
    </subcellularLocation>
</comment>
<dbReference type="InterPro" id="IPR049326">
    <property type="entry name" value="Rhodopsin_dom_fungi"/>
</dbReference>
<comment type="similarity">
    <text evidence="5">Belongs to the SAT4 family.</text>
</comment>
<evidence type="ECO:0000313" key="9">
    <source>
        <dbReference type="Proteomes" id="UP001160390"/>
    </source>
</evidence>
<evidence type="ECO:0000313" key="8">
    <source>
        <dbReference type="EMBL" id="CAI6077030.1"/>
    </source>
</evidence>
<feature type="transmembrane region" description="Helical" evidence="6">
    <location>
        <begin position="173"/>
        <end position="193"/>
    </location>
</feature>
<gene>
    <name evidence="8" type="ORF">CCHLO57077_00018521</name>
</gene>
<dbReference type="EMBL" id="CABFNP030000664">
    <property type="protein sequence ID" value="CAI6077030.1"/>
    <property type="molecule type" value="Genomic_DNA"/>
</dbReference>
<keyword evidence="4 6" id="KW-0472">Membrane</keyword>
<keyword evidence="2 6" id="KW-0812">Transmembrane</keyword>